<evidence type="ECO:0000313" key="1">
    <source>
        <dbReference type="EMBL" id="EPS97817.1"/>
    </source>
</evidence>
<name>S8DZ37_FOMSC</name>
<dbReference type="AlphaFoldDB" id="S8DZ37"/>
<organism evidence="1 2">
    <name type="scientific">Fomitopsis schrenkii</name>
    <name type="common">Brown rot fungus</name>
    <dbReference type="NCBI Taxonomy" id="2126942"/>
    <lineage>
        <taxon>Eukaryota</taxon>
        <taxon>Fungi</taxon>
        <taxon>Dikarya</taxon>
        <taxon>Basidiomycota</taxon>
        <taxon>Agaricomycotina</taxon>
        <taxon>Agaricomycetes</taxon>
        <taxon>Polyporales</taxon>
        <taxon>Fomitopsis</taxon>
    </lineage>
</organism>
<accession>S8DZ37</accession>
<dbReference type="HOGENOM" id="CLU_823954_0_0_1"/>
<dbReference type="eggNOG" id="ENOG502RVZW">
    <property type="taxonomic scope" value="Eukaryota"/>
</dbReference>
<reference evidence="1 2" key="1">
    <citation type="journal article" date="2012" name="Science">
        <title>The Paleozoic origin of enzymatic lignin decomposition reconstructed from 31 fungal genomes.</title>
        <authorList>
            <person name="Floudas D."/>
            <person name="Binder M."/>
            <person name="Riley R."/>
            <person name="Barry K."/>
            <person name="Blanchette R.A."/>
            <person name="Henrissat B."/>
            <person name="Martinez A.T."/>
            <person name="Otillar R."/>
            <person name="Spatafora J.W."/>
            <person name="Yadav J.S."/>
            <person name="Aerts A."/>
            <person name="Benoit I."/>
            <person name="Boyd A."/>
            <person name="Carlson A."/>
            <person name="Copeland A."/>
            <person name="Coutinho P.M."/>
            <person name="de Vries R.P."/>
            <person name="Ferreira P."/>
            <person name="Findley K."/>
            <person name="Foster B."/>
            <person name="Gaskell J."/>
            <person name="Glotzer D."/>
            <person name="Gorecki P."/>
            <person name="Heitman J."/>
            <person name="Hesse C."/>
            <person name="Hori C."/>
            <person name="Igarashi K."/>
            <person name="Jurgens J.A."/>
            <person name="Kallen N."/>
            <person name="Kersten P."/>
            <person name="Kohler A."/>
            <person name="Kuees U."/>
            <person name="Kumar T.K.A."/>
            <person name="Kuo A."/>
            <person name="LaButti K."/>
            <person name="Larrondo L.F."/>
            <person name="Lindquist E."/>
            <person name="Ling A."/>
            <person name="Lombard V."/>
            <person name="Lucas S."/>
            <person name="Lundell T."/>
            <person name="Martin R."/>
            <person name="McLaughlin D.J."/>
            <person name="Morgenstern I."/>
            <person name="Morin E."/>
            <person name="Murat C."/>
            <person name="Nagy L.G."/>
            <person name="Nolan M."/>
            <person name="Ohm R.A."/>
            <person name="Patyshakuliyeva A."/>
            <person name="Rokas A."/>
            <person name="Ruiz-Duenas F.J."/>
            <person name="Sabat G."/>
            <person name="Salamov A."/>
            <person name="Samejima M."/>
            <person name="Schmutz J."/>
            <person name="Slot J.C."/>
            <person name="St John F."/>
            <person name="Stenlid J."/>
            <person name="Sun H."/>
            <person name="Sun S."/>
            <person name="Syed K."/>
            <person name="Tsang A."/>
            <person name="Wiebenga A."/>
            <person name="Young D."/>
            <person name="Pisabarro A."/>
            <person name="Eastwood D.C."/>
            <person name="Martin F."/>
            <person name="Cullen D."/>
            <person name="Grigoriev I.V."/>
            <person name="Hibbett D.S."/>
        </authorList>
    </citation>
    <scope>NUCLEOTIDE SEQUENCE</scope>
    <source>
        <strain evidence="2">FP-58527</strain>
    </source>
</reference>
<dbReference type="InParanoid" id="S8DZ37"/>
<dbReference type="EMBL" id="KE504172">
    <property type="protein sequence ID" value="EPS97817.1"/>
    <property type="molecule type" value="Genomic_DNA"/>
</dbReference>
<protein>
    <recommendedName>
        <fullName evidence="3">F-box domain-containing protein</fullName>
    </recommendedName>
</protein>
<proteinExistence type="predicted"/>
<sequence length="337" mass="38040">MNDDVLSAVVSYLDSASARQLSYTAHEIHAIAQGHALRSVEFHSIENAVKFFVYMLDEVPHRLRALHELYLRCEVFTTFTGSYPERPHPKAFYADGVSLLTHLLREAVNLRVLVMASAEAWMKYEPDMVSALARMRALKEVDFGSTGLHTSDFLHKMQSAPRKLLLCAPRFDPNFLPRRLVFDTHLSFSTVEVLSMTDHLSHHFPGPDRLAQTFPNVKAFSIFRKQPRHNPESPKVTWPRLERIHGTVGSLQGWTTGTPVHLLDLFGFLSCSQRGSLRTVRDTIFATPLPPCTAADSVVACFQPVALILRLELPKEPEHVEQSLIKSSPRWLPIRGG</sequence>
<evidence type="ECO:0000313" key="2">
    <source>
        <dbReference type="Proteomes" id="UP000015241"/>
    </source>
</evidence>
<keyword evidence="2" id="KW-1185">Reference proteome</keyword>
<gene>
    <name evidence="1" type="ORF">FOMPIDRAFT_1052046</name>
</gene>
<dbReference type="Proteomes" id="UP000015241">
    <property type="component" value="Unassembled WGS sequence"/>
</dbReference>
<evidence type="ECO:0008006" key="3">
    <source>
        <dbReference type="Google" id="ProtNLM"/>
    </source>
</evidence>
<dbReference type="OrthoDB" id="2780918at2759"/>